<evidence type="ECO:0000313" key="3">
    <source>
        <dbReference type="Proteomes" id="UP000516122"/>
    </source>
</evidence>
<feature type="transmembrane region" description="Helical" evidence="1">
    <location>
        <begin position="51"/>
        <end position="83"/>
    </location>
</feature>
<keyword evidence="1" id="KW-0812">Transmembrane</keyword>
<sequence length="98" mass="11204">MMNESKRKSLNTLTDQSERVKGTKKAKYSRLLSFILPKNERKIKMKTKINLLLVAFLLGGGASVLPTILKLALFIGAFTVLFMNFDEHFYKFNKGECE</sequence>
<dbReference type="EMBL" id="CP060804">
    <property type="protein sequence ID" value="QNP37474.1"/>
    <property type="molecule type" value="Genomic_DNA"/>
</dbReference>
<gene>
    <name evidence="2" type="ORF">H9Q64_13570</name>
</gene>
<name>A0A7H0FN58_ENTFL</name>
<dbReference type="Proteomes" id="UP000516122">
    <property type="component" value="Chromosome"/>
</dbReference>
<evidence type="ECO:0000256" key="1">
    <source>
        <dbReference type="SAM" id="Phobius"/>
    </source>
</evidence>
<protein>
    <submittedName>
        <fullName evidence="2">Uncharacterized protein</fullName>
    </submittedName>
</protein>
<organism evidence="2 3">
    <name type="scientific">Enterococcus faecalis</name>
    <name type="common">Streptococcus faecalis</name>
    <dbReference type="NCBI Taxonomy" id="1351"/>
    <lineage>
        <taxon>Bacteria</taxon>
        <taxon>Bacillati</taxon>
        <taxon>Bacillota</taxon>
        <taxon>Bacilli</taxon>
        <taxon>Lactobacillales</taxon>
        <taxon>Enterococcaceae</taxon>
        <taxon>Enterococcus</taxon>
    </lineage>
</organism>
<dbReference type="RefSeq" id="WP_010714142.1">
    <property type="nucleotide sequence ID" value="NZ_CP039296.1"/>
</dbReference>
<reference evidence="2 3" key="1">
    <citation type="submission" date="2020-08" db="EMBL/GenBank/DDBJ databases">
        <title>Enterococcus faecalis SF28073 genome assembly.</title>
        <authorList>
            <person name="Duerkop B.A."/>
            <person name="Johnson C.N."/>
        </authorList>
    </citation>
    <scope>NUCLEOTIDE SEQUENCE [LARGE SCALE GENOMIC DNA]</scope>
    <source>
        <strain evidence="2 3">SF28073</strain>
    </source>
</reference>
<accession>A0A7H0FN58</accession>
<keyword evidence="1" id="KW-1133">Transmembrane helix</keyword>
<dbReference type="AlphaFoldDB" id="A0A7H0FN58"/>
<keyword evidence="1" id="KW-0472">Membrane</keyword>
<evidence type="ECO:0000313" key="2">
    <source>
        <dbReference type="EMBL" id="QNP37474.1"/>
    </source>
</evidence>
<proteinExistence type="predicted"/>